<organism evidence="2 3">
    <name type="scientific">Candidatus Campbellbacteria bacterium RIFCSPLOWO2_02_35_12</name>
    <dbReference type="NCBI Taxonomy" id="1797580"/>
    <lineage>
        <taxon>Bacteria</taxon>
        <taxon>Candidatus Campbelliibacteriota</taxon>
    </lineage>
</organism>
<accession>A0A1F5EJB4</accession>
<evidence type="ECO:0000256" key="1">
    <source>
        <dbReference type="SAM" id="Phobius"/>
    </source>
</evidence>
<feature type="transmembrane region" description="Helical" evidence="1">
    <location>
        <begin position="5"/>
        <end position="26"/>
    </location>
</feature>
<name>A0A1F5EJB4_9BACT</name>
<keyword evidence="1" id="KW-0812">Transmembrane</keyword>
<gene>
    <name evidence="2" type="ORF">A2Z61_00840</name>
</gene>
<dbReference type="AlphaFoldDB" id="A0A1F5EJB4"/>
<evidence type="ECO:0000313" key="2">
    <source>
        <dbReference type="EMBL" id="OGD67509.1"/>
    </source>
</evidence>
<comment type="caution">
    <text evidence="2">The sequence shown here is derived from an EMBL/GenBank/DDBJ whole genome shotgun (WGS) entry which is preliminary data.</text>
</comment>
<evidence type="ECO:0000313" key="3">
    <source>
        <dbReference type="Proteomes" id="UP000186029"/>
    </source>
</evidence>
<dbReference type="STRING" id="1797580.A2Z61_00840"/>
<sequence>MFKKILIIIIIILAITLIGLFVWVFLVSRQSEGEMTVRESFHEIFPFGSNNENRDFFQGQNFGDIGADLLDRKNSEENKNDDAVIPRLRQIADFAVAGVSVTENEEGRQLIKYIARENGHIFETFADSLTQKRISNTTILRIQDALWFLNGNAFIARFLDESGSEVESFYAEIKQKQITSTTTDSEGSLSGSFLPKDIIDLSLSKDKNKLFYLIKSGDGSVGIVSDADGSKKVQIFNSPFSEWSAQWPYGDIIALTTKPSSNTIGYLYFLNSKNEDFKKILFGITGLTTLVNENGTKVLFTQNRRGQIFLSVADIKNDEIIDLPIQTLSEKCVWSKIDENIIYCGMPNTILDEDTLDLWYQGLISFSDSMWIIDTKTQTTNILINPIDVVGKEIDIIKPILSPDENYLFFVNKKDSTLWQLRRSK</sequence>
<keyword evidence="1" id="KW-0472">Membrane</keyword>
<proteinExistence type="predicted"/>
<keyword evidence="1" id="KW-1133">Transmembrane helix</keyword>
<reference evidence="2 3" key="1">
    <citation type="journal article" date="2016" name="Nat. Commun.">
        <title>Thousands of microbial genomes shed light on interconnected biogeochemical processes in an aquifer system.</title>
        <authorList>
            <person name="Anantharaman K."/>
            <person name="Brown C.T."/>
            <person name="Hug L.A."/>
            <person name="Sharon I."/>
            <person name="Castelle C.J."/>
            <person name="Probst A.J."/>
            <person name="Thomas B.C."/>
            <person name="Singh A."/>
            <person name="Wilkins M.J."/>
            <person name="Karaoz U."/>
            <person name="Brodie E.L."/>
            <person name="Williams K.H."/>
            <person name="Hubbard S.S."/>
            <person name="Banfield J.F."/>
        </authorList>
    </citation>
    <scope>NUCLEOTIDE SEQUENCE [LARGE SCALE GENOMIC DNA]</scope>
</reference>
<dbReference type="SUPFAM" id="SSF69304">
    <property type="entry name" value="Tricorn protease N-terminal domain"/>
    <property type="match status" value="1"/>
</dbReference>
<dbReference type="Proteomes" id="UP000186029">
    <property type="component" value="Unassembled WGS sequence"/>
</dbReference>
<dbReference type="EMBL" id="MFAC01000008">
    <property type="protein sequence ID" value="OGD67509.1"/>
    <property type="molecule type" value="Genomic_DNA"/>
</dbReference>
<protein>
    <submittedName>
        <fullName evidence="2">Uncharacterized protein</fullName>
    </submittedName>
</protein>